<dbReference type="Pfam" id="PF06480">
    <property type="entry name" value="FtsH_ext"/>
    <property type="match status" value="1"/>
</dbReference>
<dbReference type="FunFam" id="3.40.50.300:FF:000001">
    <property type="entry name" value="ATP-dependent zinc metalloprotease FtsH"/>
    <property type="match status" value="1"/>
</dbReference>
<keyword evidence="9 15" id="KW-0862">Zinc</keyword>
<dbReference type="Gene3D" id="1.10.8.60">
    <property type="match status" value="1"/>
</dbReference>
<protein>
    <recommendedName>
        <fullName evidence="15">ATP-dependent zinc metalloprotease FtsH</fullName>
        <ecNumber evidence="15">3.4.24.-</ecNumber>
    </recommendedName>
</protein>
<keyword evidence="13 15" id="KW-0472">Membrane</keyword>
<dbReference type="GO" id="GO:0006508">
    <property type="term" value="P:proteolysis"/>
    <property type="evidence" value="ECO:0007669"/>
    <property type="project" value="UniProtKB-KW"/>
</dbReference>
<comment type="similarity">
    <text evidence="16">Belongs to the AAA ATPase family.</text>
</comment>
<dbReference type="Gene3D" id="3.40.50.300">
    <property type="entry name" value="P-loop containing nucleotide triphosphate hydrolases"/>
    <property type="match status" value="1"/>
</dbReference>
<dbReference type="InterPro" id="IPR003960">
    <property type="entry name" value="ATPase_AAA_CS"/>
</dbReference>
<dbReference type="Proteomes" id="UP001164819">
    <property type="component" value="Chromosome"/>
</dbReference>
<evidence type="ECO:0000256" key="12">
    <source>
        <dbReference type="ARBA" id="ARBA00023049"/>
    </source>
</evidence>
<dbReference type="PANTHER" id="PTHR23076:SF97">
    <property type="entry name" value="ATP-DEPENDENT ZINC METALLOPROTEASE YME1L1"/>
    <property type="match status" value="1"/>
</dbReference>
<reference evidence="19" key="1">
    <citation type="journal article" date="2022" name="Front. Microbiol.">
        <title>New perspectives on an old grouping: The genomic and phenotypic variability of Oxalobacter formigenes and the implications for calcium oxalate stone prevention.</title>
        <authorList>
            <person name="Chmiel J.A."/>
            <person name="Carr C."/>
            <person name="Stuivenberg G.A."/>
            <person name="Venema R."/>
            <person name="Chanyi R.M."/>
            <person name="Al K.F."/>
            <person name="Giguere D."/>
            <person name="Say H."/>
            <person name="Akouris P.P."/>
            <person name="Dominguez Romero S.A."/>
            <person name="Kwong A."/>
            <person name="Tai V."/>
            <person name="Koval S.F."/>
            <person name="Razvi H."/>
            <person name="Bjazevic J."/>
            <person name="Burton J.P."/>
        </authorList>
    </citation>
    <scope>NUCLEOTIDE SEQUENCE</scope>
    <source>
        <strain evidence="19">OxK</strain>
    </source>
</reference>
<dbReference type="HAMAP" id="MF_01458">
    <property type="entry name" value="FtsH"/>
    <property type="match status" value="1"/>
</dbReference>
<evidence type="ECO:0000256" key="7">
    <source>
        <dbReference type="ARBA" id="ARBA00022741"/>
    </source>
</evidence>
<dbReference type="CDD" id="cd19501">
    <property type="entry name" value="RecA-like_FtsH"/>
    <property type="match status" value="1"/>
</dbReference>
<comment type="subcellular location">
    <subcellularLocation>
        <location evidence="15">Cell membrane</location>
        <topology evidence="15">Multi-pass membrane protein</topology>
        <orientation evidence="15">Cytoplasmic side</orientation>
    </subcellularLocation>
    <subcellularLocation>
        <location evidence="1">Membrane</location>
    </subcellularLocation>
</comment>
<evidence type="ECO:0000256" key="5">
    <source>
        <dbReference type="ARBA" id="ARBA00022692"/>
    </source>
</evidence>
<dbReference type="FunFam" id="1.20.58.760:FF:000001">
    <property type="entry name" value="ATP-dependent zinc metalloprotease FtsH"/>
    <property type="match status" value="1"/>
</dbReference>
<dbReference type="Pfam" id="PF17862">
    <property type="entry name" value="AAA_lid_3"/>
    <property type="match status" value="1"/>
</dbReference>
<evidence type="ECO:0000313" key="19">
    <source>
        <dbReference type="EMBL" id="WAV90466.1"/>
    </source>
</evidence>
<dbReference type="InterPro" id="IPR011546">
    <property type="entry name" value="Pept_M41_FtsH_extracell"/>
</dbReference>
<evidence type="ECO:0000256" key="9">
    <source>
        <dbReference type="ARBA" id="ARBA00022833"/>
    </source>
</evidence>
<dbReference type="SUPFAM" id="SSF52540">
    <property type="entry name" value="P-loop containing nucleoside triphosphate hydrolases"/>
    <property type="match status" value="1"/>
</dbReference>
<keyword evidence="11 15" id="KW-1133">Transmembrane helix</keyword>
<evidence type="ECO:0000256" key="16">
    <source>
        <dbReference type="RuleBase" id="RU003651"/>
    </source>
</evidence>
<dbReference type="Gene3D" id="1.20.58.760">
    <property type="entry name" value="Peptidase M41"/>
    <property type="match status" value="1"/>
</dbReference>
<dbReference type="AlphaFoldDB" id="A0A9E9NSL9"/>
<keyword evidence="10 15" id="KW-0067">ATP-binding</keyword>
<dbReference type="GO" id="GO:0008270">
    <property type="term" value="F:zinc ion binding"/>
    <property type="evidence" value="ECO:0007669"/>
    <property type="project" value="UniProtKB-UniRule"/>
</dbReference>
<proteinExistence type="inferred from homology"/>
<dbReference type="GO" id="GO:0005524">
    <property type="term" value="F:ATP binding"/>
    <property type="evidence" value="ECO:0007669"/>
    <property type="project" value="UniProtKB-UniRule"/>
</dbReference>
<keyword evidence="3 15" id="KW-1003">Cell membrane</keyword>
<keyword evidence="6 15" id="KW-0479">Metal-binding</keyword>
<dbReference type="InterPro" id="IPR041569">
    <property type="entry name" value="AAA_lid_3"/>
</dbReference>
<dbReference type="GO" id="GO:0004176">
    <property type="term" value="F:ATP-dependent peptidase activity"/>
    <property type="evidence" value="ECO:0007669"/>
    <property type="project" value="InterPro"/>
</dbReference>
<evidence type="ECO:0000256" key="3">
    <source>
        <dbReference type="ARBA" id="ARBA00022475"/>
    </source>
</evidence>
<dbReference type="InterPro" id="IPR005936">
    <property type="entry name" value="FtsH"/>
</dbReference>
<dbReference type="EMBL" id="CP098251">
    <property type="protein sequence ID" value="WAV90466.1"/>
    <property type="molecule type" value="Genomic_DNA"/>
</dbReference>
<dbReference type="EC" id="3.4.24.-" evidence="15"/>
<name>A0A9E9NSL9_9BURK</name>
<keyword evidence="5 15" id="KW-0812">Transmembrane</keyword>
<dbReference type="SMART" id="SM00382">
    <property type="entry name" value="AAA"/>
    <property type="match status" value="1"/>
</dbReference>
<dbReference type="GO" id="GO:0004222">
    <property type="term" value="F:metalloendopeptidase activity"/>
    <property type="evidence" value="ECO:0007669"/>
    <property type="project" value="InterPro"/>
</dbReference>
<comment type="similarity">
    <text evidence="2 15">In the C-terminal section; belongs to the peptidase M41 family.</text>
</comment>
<feature type="transmembrane region" description="Helical" evidence="15">
    <location>
        <begin position="12"/>
        <end position="30"/>
    </location>
</feature>
<dbReference type="RefSeq" id="WP_269315533.1">
    <property type="nucleotide sequence ID" value="NZ_CP098251.1"/>
</dbReference>
<dbReference type="NCBIfam" id="TIGR01241">
    <property type="entry name" value="FtsH_fam"/>
    <property type="match status" value="1"/>
</dbReference>
<dbReference type="InterPro" id="IPR003593">
    <property type="entry name" value="AAA+_ATPase"/>
</dbReference>
<evidence type="ECO:0000256" key="17">
    <source>
        <dbReference type="SAM" id="MobiDB-lite"/>
    </source>
</evidence>
<evidence type="ECO:0000256" key="10">
    <source>
        <dbReference type="ARBA" id="ARBA00022840"/>
    </source>
</evidence>
<organism evidence="19">
    <name type="scientific">Oxalobacter aliiformigenes</name>
    <dbReference type="NCBI Taxonomy" id="2946593"/>
    <lineage>
        <taxon>Bacteria</taxon>
        <taxon>Pseudomonadati</taxon>
        <taxon>Pseudomonadota</taxon>
        <taxon>Betaproteobacteria</taxon>
        <taxon>Burkholderiales</taxon>
        <taxon>Oxalobacteraceae</taxon>
        <taxon>Oxalobacter</taxon>
    </lineage>
</organism>
<dbReference type="Pfam" id="PF01434">
    <property type="entry name" value="Peptidase_M41"/>
    <property type="match status" value="1"/>
</dbReference>
<keyword evidence="12 15" id="KW-0482">Metalloprotease</keyword>
<feature type="domain" description="AAA+ ATPase" evidence="18">
    <location>
        <begin position="196"/>
        <end position="335"/>
    </location>
</feature>
<dbReference type="GO" id="GO:0005886">
    <property type="term" value="C:plasma membrane"/>
    <property type="evidence" value="ECO:0007669"/>
    <property type="project" value="UniProtKB-SubCell"/>
</dbReference>
<keyword evidence="4 15" id="KW-0645">Protease</keyword>
<evidence type="ECO:0000256" key="14">
    <source>
        <dbReference type="ARBA" id="ARBA00061570"/>
    </source>
</evidence>
<evidence type="ECO:0000259" key="18">
    <source>
        <dbReference type="SMART" id="SM00382"/>
    </source>
</evidence>
<dbReference type="GO" id="GO:0030163">
    <property type="term" value="P:protein catabolic process"/>
    <property type="evidence" value="ECO:0007669"/>
    <property type="project" value="UniProtKB-UniRule"/>
</dbReference>
<evidence type="ECO:0000256" key="4">
    <source>
        <dbReference type="ARBA" id="ARBA00022670"/>
    </source>
</evidence>
<dbReference type="Pfam" id="PF00004">
    <property type="entry name" value="AAA"/>
    <property type="match status" value="1"/>
</dbReference>
<evidence type="ECO:0000256" key="15">
    <source>
        <dbReference type="HAMAP-Rule" id="MF_01458"/>
    </source>
</evidence>
<accession>A0A9E9NSL9</accession>
<dbReference type="PANTHER" id="PTHR23076">
    <property type="entry name" value="METALLOPROTEASE M41 FTSH"/>
    <property type="match status" value="1"/>
</dbReference>
<feature type="compositionally biased region" description="Basic and acidic residues" evidence="17">
    <location>
        <begin position="636"/>
        <end position="668"/>
    </location>
</feature>
<feature type="region of interest" description="Disordered" evidence="17">
    <location>
        <begin position="613"/>
        <end position="668"/>
    </location>
</feature>
<comment type="similarity">
    <text evidence="14 15">In the central section; belongs to the AAA ATPase family.</text>
</comment>
<feature type="binding site" evidence="15">
    <location>
        <begin position="204"/>
        <end position="211"/>
    </location>
    <ligand>
        <name>ATP</name>
        <dbReference type="ChEBI" id="CHEBI:30616"/>
    </ligand>
</feature>
<evidence type="ECO:0000256" key="11">
    <source>
        <dbReference type="ARBA" id="ARBA00022989"/>
    </source>
</evidence>
<dbReference type="Gene3D" id="3.30.720.210">
    <property type="match status" value="1"/>
</dbReference>
<feature type="binding site" evidence="15">
    <location>
        <position position="426"/>
    </location>
    <ligand>
        <name>Zn(2+)</name>
        <dbReference type="ChEBI" id="CHEBI:29105"/>
        <note>catalytic</note>
    </ligand>
</feature>
<evidence type="ECO:0000256" key="2">
    <source>
        <dbReference type="ARBA" id="ARBA00010044"/>
    </source>
</evidence>
<comment type="cofactor">
    <cofactor evidence="15">
        <name>Zn(2+)</name>
        <dbReference type="ChEBI" id="CHEBI:29105"/>
    </cofactor>
    <text evidence="15">Binds 1 zinc ion per subunit.</text>
</comment>
<dbReference type="PROSITE" id="PS00674">
    <property type="entry name" value="AAA"/>
    <property type="match status" value="1"/>
</dbReference>
<comment type="function">
    <text evidence="15">Acts as a processive, ATP-dependent zinc metallopeptidase for both cytoplasmic and membrane proteins. Plays a role in the quality control of integral membrane proteins.</text>
</comment>
<dbReference type="InterPro" id="IPR003959">
    <property type="entry name" value="ATPase_AAA_core"/>
</dbReference>
<evidence type="ECO:0000256" key="6">
    <source>
        <dbReference type="ARBA" id="ARBA00022723"/>
    </source>
</evidence>
<dbReference type="FunFam" id="1.10.8.60:FF:000001">
    <property type="entry name" value="ATP-dependent zinc metalloprotease FtsH"/>
    <property type="match status" value="1"/>
</dbReference>
<sequence>MNDDNSGRNQWLLWYIAFAVIGILLARGFWADYRASEPLPYSAFLQQLDAGNVRQVDIVGNEIRGVLKEPVNGKTDFTTTRVDNTLAEQLASHDVEFTGIVQNTFLSDILGWIIPTAVFFGIWMFLMRRMAKQSGMGDGSGGFLSIGKNRAKVYVEKDIKVTFDDVAGVDEAKEELQEVVGFLKDPAKYGRLGGRIPHGILLVGPPGTGKTLLAKAVAGEAGVPFFSINGSEFVEMFVGVGAARVRDLFEQARKQAPAIIFIDEIDALGKARGAYGIGGHDEKEQTLNQLLAELDGFDSRSGLVLLGATNRPEILDPALLRAGRFDRQILVDRPDKTGRIQILRVHLKKIKLGDDINVDQIAALTPGFSGADLANLVNEAAILATRRKHDAVMLEDFTGAIERMIAGLEKKNRLINPKEREIVAWHEMGHALVSLALPGSETVHKVSIIPRGIGSLGYTINRPTEDRYLMTKQELENKMAVLLGGRAAESLHFAEVTTGASDDLVKATEIARSMVTRYGMSEKLGQIAYESTRNVFLAQTGEIQQENRNYSDETARDIDNEVRRLLQQAFDRATAILKDRAEALKTGALALLEQETLTEEEVLAISQGRSWRLLPYDPDTGKAETGQSGQGGGQTGDKDEATPSGKSGEKREKPTEKKQPATGENDHL</sequence>
<feature type="active site" evidence="15">
    <location>
        <position position="427"/>
    </location>
</feature>
<dbReference type="InterPro" id="IPR037219">
    <property type="entry name" value="Peptidase_M41-like"/>
</dbReference>
<dbReference type="GO" id="GO:0016887">
    <property type="term" value="F:ATP hydrolysis activity"/>
    <property type="evidence" value="ECO:0007669"/>
    <property type="project" value="UniProtKB-UniRule"/>
</dbReference>
<gene>
    <name evidence="15 19" type="primary">ftsH</name>
    <name evidence="19" type="ORF">NB646_06215</name>
</gene>
<evidence type="ECO:0000256" key="8">
    <source>
        <dbReference type="ARBA" id="ARBA00022801"/>
    </source>
</evidence>
<feature type="binding site" evidence="15">
    <location>
        <position position="430"/>
    </location>
    <ligand>
        <name>Zn(2+)</name>
        <dbReference type="ChEBI" id="CHEBI:29105"/>
        <note>catalytic</note>
    </ligand>
</feature>
<keyword evidence="7 15" id="KW-0547">Nucleotide-binding</keyword>
<evidence type="ECO:0000256" key="13">
    <source>
        <dbReference type="ARBA" id="ARBA00023136"/>
    </source>
</evidence>
<feature type="transmembrane region" description="Helical" evidence="15">
    <location>
        <begin position="109"/>
        <end position="126"/>
    </location>
</feature>
<dbReference type="SUPFAM" id="SSF140990">
    <property type="entry name" value="FtsH protease domain-like"/>
    <property type="match status" value="1"/>
</dbReference>
<dbReference type="InterPro" id="IPR027417">
    <property type="entry name" value="P-loop_NTPase"/>
</dbReference>
<feature type="binding site" evidence="15">
    <location>
        <position position="503"/>
    </location>
    <ligand>
        <name>Zn(2+)</name>
        <dbReference type="ChEBI" id="CHEBI:29105"/>
        <note>catalytic</note>
    </ligand>
</feature>
<dbReference type="InterPro" id="IPR000642">
    <property type="entry name" value="Peptidase_M41"/>
</dbReference>
<comment type="subunit">
    <text evidence="15">Homohexamer.</text>
</comment>
<evidence type="ECO:0000256" key="1">
    <source>
        <dbReference type="ARBA" id="ARBA00004370"/>
    </source>
</evidence>
<keyword evidence="8 15" id="KW-0378">Hydrolase</keyword>